<sequence>MTSAGTVIEVRRGETTRYASVLHRADGVGVLLDGGSWNRIGGSPGRVPHDVAHFVVERALGLERGLWGVLAAGGIVQNATFAGGRRPPHALRRATALTEAAGEDLRRAEVLVRAVADLTLAPGPPTARALADAAGERWSLPSATTEAVVEACADLRRHARAWESLDPGQPLVLTWPAAAGRPADRASVSPRRSRAGRRARTRGS</sequence>
<accession>A0A6J7ISJ9</accession>
<dbReference type="EMBL" id="CAFBMK010000182">
    <property type="protein sequence ID" value="CAB4933706.1"/>
    <property type="molecule type" value="Genomic_DNA"/>
</dbReference>
<feature type="compositionally biased region" description="Basic residues" evidence="1">
    <location>
        <begin position="191"/>
        <end position="204"/>
    </location>
</feature>
<name>A0A6J7ISJ9_9ZZZZ</name>
<protein>
    <submittedName>
        <fullName evidence="2">Unannotated protein</fullName>
    </submittedName>
</protein>
<gene>
    <name evidence="2" type="ORF">UFOPK3564_02525</name>
</gene>
<organism evidence="2">
    <name type="scientific">freshwater metagenome</name>
    <dbReference type="NCBI Taxonomy" id="449393"/>
    <lineage>
        <taxon>unclassified sequences</taxon>
        <taxon>metagenomes</taxon>
        <taxon>ecological metagenomes</taxon>
    </lineage>
</organism>
<reference evidence="2" key="1">
    <citation type="submission" date="2020-05" db="EMBL/GenBank/DDBJ databases">
        <authorList>
            <person name="Chiriac C."/>
            <person name="Salcher M."/>
            <person name="Ghai R."/>
            <person name="Kavagutti S V."/>
        </authorList>
    </citation>
    <scope>NUCLEOTIDE SEQUENCE</scope>
</reference>
<evidence type="ECO:0000256" key="1">
    <source>
        <dbReference type="SAM" id="MobiDB-lite"/>
    </source>
</evidence>
<dbReference type="AlphaFoldDB" id="A0A6J7ISJ9"/>
<feature type="region of interest" description="Disordered" evidence="1">
    <location>
        <begin position="177"/>
        <end position="204"/>
    </location>
</feature>
<proteinExistence type="predicted"/>
<evidence type="ECO:0000313" key="2">
    <source>
        <dbReference type="EMBL" id="CAB4933706.1"/>
    </source>
</evidence>